<reference evidence="1" key="1">
    <citation type="journal article" date="2012" name="Nat. Biotechnol.">
        <title>Reference genome sequence of the model plant Setaria.</title>
        <authorList>
            <person name="Bennetzen J.L."/>
            <person name="Schmutz J."/>
            <person name="Wang H."/>
            <person name="Percifield R."/>
            <person name="Hawkins J."/>
            <person name="Pontaroli A.C."/>
            <person name="Estep M."/>
            <person name="Feng L."/>
            <person name="Vaughn J.N."/>
            <person name="Grimwood J."/>
            <person name="Jenkins J."/>
            <person name="Barry K."/>
            <person name="Lindquist E."/>
            <person name="Hellsten U."/>
            <person name="Deshpande S."/>
            <person name="Wang X."/>
            <person name="Wu X."/>
            <person name="Mitros T."/>
            <person name="Triplett J."/>
            <person name="Yang X."/>
            <person name="Ye C.Y."/>
            <person name="Mauro-Herrera M."/>
            <person name="Wang L."/>
            <person name="Li P."/>
            <person name="Sharma M."/>
            <person name="Sharma R."/>
            <person name="Ronald P.C."/>
            <person name="Panaud O."/>
            <person name="Kellogg E.A."/>
            <person name="Brutnell T.P."/>
            <person name="Doust A.N."/>
            <person name="Tuskan G.A."/>
            <person name="Rokhsar D."/>
            <person name="Devos K.M."/>
        </authorList>
    </citation>
    <scope>NUCLEOTIDE SEQUENCE [LARGE SCALE GENOMIC DNA]</scope>
    <source>
        <strain evidence="1">Yugu1</strain>
    </source>
</reference>
<accession>A0A368SPM3</accession>
<dbReference type="EMBL" id="CM003536">
    <property type="protein sequence ID" value="RCV43720.1"/>
    <property type="molecule type" value="Genomic_DNA"/>
</dbReference>
<organism evidence="1">
    <name type="scientific">Setaria italica</name>
    <name type="common">Foxtail millet</name>
    <name type="synonym">Panicum italicum</name>
    <dbReference type="NCBI Taxonomy" id="4555"/>
    <lineage>
        <taxon>Eukaryota</taxon>
        <taxon>Viridiplantae</taxon>
        <taxon>Streptophyta</taxon>
        <taxon>Embryophyta</taxon>
        <taxon>Tracheophyta</taxon>
        <taxon>Spermatophyta</taxon>
        <taxon>Magnoliopsida</taxon>
        <taxon>Liliopsida</taxon>
        <taxon>Poales</taxon>
        <taxon>Poaceae</taxon>
        <taxon>PACMAD clade</taxon>
        <taxon>Panicoideae</taxon>
        <taxon>Panicodae</taxon>
        <taxon>Paniceae</taxon>
        <taxon>Cenchrinae</taxon>
        <taxon>Setaria</taxon>
    </lineage>
</organism>
<proteinExistence type="predicted"/>
<name>A0A368SPM3_SETIT</name>
<sequence>MDGYAYRKLLCVTPVGPSLSGTWHYSRRPWDSILAYGIYTPMEIGKMHSENSLMKRLRLKSKYTENGIRSPATFCTDCTGSVLMACAGVLCAIFSASDLSPIDLGLYIGVQV</sequence>
<protein>
    <submittedName>
        <fullName evidence="1">Uncharacterized protein</fullName>
    </submittedName>
</protein>
<gene>
    <name evidence="1" type="ORF">SETIT_9G315800v2</name>
</gene>
<reference evidence="1" key="2">
    <citation type="submission" date="2015-07" db="EMBL/GenBank/DDBJ databases">
        <authorList>
            <person name="Noorani M."/>
        </authorList>
    </citation>
    <scope>NUCLEOTIDE SEQUENCE</scope>
    <source>
        <strain evidence="1">Yugu1</strain>
    </source>
</reference>
<dbReference type="AlphaFoldDB" id="A0A368SPM3"/>
<evidence type="ECO:0000313" key="1">
    <source>
        <dbReference type="EMBL" id="RCV43720.1"/>
    </source>
</evidence>